<dbReference type="AlphaFoldDB" id="A0A1B0ZJ50"/>
<dbReference type="SUPFAM" id="SSF52540">
    <property type="entry name" value="P-loop containing nucleoside triphosphate hydrolases"/>
    <property type="match status" value="1"/>
</dbReference>
<evidence type="ECO:0000313" key="10">
    <source>
        <dbReference type="Proteomes" id="UP000323865"/>
    </source>
</evidence>
<dbReference type="PANTHER" id="PTHR42711:SF17">
    <property type="entry name" value="ABC TRANSPORTER ATP-BINDING PROTEIN"/>
    <property type="match status" value="1"/>
</dbReference>
<dbReference type="GO" id="GO:0005524">
    <property type="term" value="F:ATP binding"/>
    <property type="evidence" value="ECO:0007669"/>
    <property type="project" value="UniProtKB-KW"/>
</dbReference>
<evidence type="ECO:0000256" key="4">
    <source>
        <dbReference type="ARBA" id="ARBA00022840"/>
    </source>
</evidence>
<evidence type="ECO:0000256" key="3">
    <source>
        <dbReference type="ARBA" id="ARBA00022741"/>
    </source>
</evidence>
<dbReference type="InterPro" id="IPR003593">
    <property type="entry name" value="AAA+_ATPase"/>
</dbReference>
<evidence type="ECO:0000313" key="7">
    <source>
        <dbReference type="EMBL" id="ANP28001.1"/>
    </source>
</evidence>
<dbReference type="EMBL" id="CP012117">
    <property type="protein sequence ID" value="ANP28001.1"/>
    <property type="molecule type" value="Genomic_DNA"/>
</dbReference>
<dbReference type="Gene3D" id="3.40.50.300">
    <property type="entry name" value="P-loop containing nucleotide triphosphate hydrolases"/>
    <property type="match status" value="1"/>
</dbReference>
<dbReference type="PROSITE" id="PS00211">
    <property type="entry name" value="ABC_TRANSPORTER_1"/>
    <property type="match status" value="1"/>
</dbReference>
<dbReference type="GO" id="GO:0016887">
    <property type="term" value="F:ATP hydrolysis activity"/>
    <property type="evidence" value="ECO:0007669"/>
    <property type="project" value="InterPro"/>
</dbReference>
<organism evidence="7 9">
    <name type="scientific">Dermabacter vaginalis</name>
    <dbReference type="NCBI Taxonomy" id="1630135"/>
    <lineage>
        <taxon>Bacteria</taxon>
        <taxon>Bacillati</taxon>
        <taxon>Actinomycetota</taxon>
        <taxon>Actinomycetes</taxon>
        <taxon>Micrococcales</taxon>
        <taxon>Dermabacteraceae</taxon>
        <taxon>Dermabacter</taxon>
    </lineage>
</organism>
<evidence type="ECO:0000259" key="6">
    <source>
        <dbReference type="PROSITE" id="PS50893"/>
    </source>
</evidence>
<dbReference type="CDD" id="cd03230">
    <property type="entry name" value="ABC_DR_subfamily_A"/>
    <property type="match status" value="1"/>
</dbReference>
<dbReference type="EMBL" id="CP044108">
    <property type="protein sequence ID" value="QEU11586.1"/>
    <property type="molecule type" value="Genomic_DNA"/>
</dbReference>
<keyword evidence="10" id="KW-1185">Reference proteome</keyword>
<name>A0A1B0ZJ50_9MICO</name>
<dbReference type="STRING" id="1630135.DAD186_14510"/>
<evidence type="ECO:0000256" key="1">
    <source>
        <dbReference type="ARBA" id="ARBA00004202"/>
    </source>
</evidence>
<keyword evidence="2" id="KW-0813">Transport</keyword>
<reference evidence="8 10" key="2">
    <citation type="submission" date="2019-09" db="EMBL/GenBank/DDBJ databases">
        <title>FDA dAtabase for Regulatory Grade micrObial Sequences (FDA-ARGOS): Supporting development and validation of Infectious Disease Dx tests.</title>
        <authorList>
            <person name="Sciortino C."/>
            <person name="Tallon L."/>
            <person name="Sadzewicz L."/>
            <person name="Vavikolanu K."/>
            <person name="Mehta A."/>
            <person name="Aluvathingal J."/>
            <person name="Nadendla S."/>
            <person name="Nandy P."/>
            <person name="Geyer C."/>
            <person name="Yan Y."/>
            <person name="Sichtig H."/>
        </authorList>
    </citation>
    <scope>NUCLEOTIDE SEQUENCE [LARGE SCALE GENOMIC DNA]</scope>
    <source>
        <strain evidence="8 10">FDAARGOS_640</strain>
    </source>
</reference>
<dbReference type="RefSeq" id="WP_065248073.1">
    <property type="nucleotide sequence ID" value="NZ_CP012117.1"/>
</dbReference>
<evidence type="ECO:0000256" key="2">
    <source>
        <dbReference type="ARBA" id="ARBA00022448"/>
    </source>
</evidence>
<dbReference type="InterPro" id="IPR050763">
    <property type="entry name" value="ABC_transporter_ATP-binding"/>
</dbReference>
<keyword evidence="5" id="KW-0046">Antibiotic resistance</keyword>
<dbReference type="InterPro" id="IPR017871">
    <property type="entry name" value="ABC_transporter-like_CS"/>
</dbReference>
<dbReference type="KEGG" id="dva:DAD186_14510"/>
<dbReference type="PROSITE" id="PS50893">
    <property type="entry name" value="ABC_TRANSPORTER_2"/>
    <property type="match status" value="1"/>
</dbReference>
<evidence type="ECO:0000313" key="8">
    <source>
        <dbReference type="EMBL" id="QEU11586.1"/>
    </source>
</evidence>
<accession>A0A1B0ZJ50</accession>
<dbReference type="Pfam" id="PF00005">
    <property type="entry name" value="ABC_tran"/>
    <property type="match status" value="1"/>
</dbReference>
<dbReference type="GO" id="GO:0005886">
    <property type="term" value="C:plasma membrane"/>
    <property type="evidence" value="ECO:0007669"/>
    <property type="project" value="UniProtKB-SubCell"/>
</dbReference>
<dbReference type="Proteomes" id="UP000092596">
    <property type="component" value="Chromosome"/>
</dbReference>
<protein>
    <submittedName>
        <fullName evidence="8">ABC transporter ATP-binding protein</fullName>
    </submittedName>
</protein>
<dbReference type="Proteomes" id="UP000323865">
    <property type="component" value="Chromosome"/>
</dbReference>
<keyword evidence="3" id="KW-0547">Nucleotide-binding</keyword>
<dbReference type="InterPro" id="IPR003439">
    <property type="entry name" value="ABC_transporter-like_ATP-bd"/>
</dbReference>
<comment type="subcellular location">
    <subcellularLocation>
        <location evidence="1">Cell membrane</location>
        <topology evidence="1">Peripheral membrane protein</topology>
    </subcellularLocation>
</comment>
<sequence length="299" mass="32182">MNEVAVEITGLRKQFPSVLAVNDIDLTVERGEILAFLGPNGAGKTTTLDMVLGLSHPTSGSIRVCGTTPREAIKAGKVSALLQTGGLIADITVGETVDYIASTFPKPTMGRRALELAGITDLANRKVKACSGGEQQRLKFALALLPDPEVLILDEPTAGMDVTARRAFWDRMQAEATSGRTVIFATHYLEEAEQFARRVVFISEGSIVADGPTDQIRDLTGAREVRVRANNPETVMAALRERFPSQRVEIAGSSVATVSTESDNVARFLLAMDGVSALEISHPSLEDSFVRLTKDRKVS</sequence>
<dbReference type="PANTHER" id="PTHR42711">
    <property type="entry name" value="ABC TRANSPORTER ATP-BINDING PROTEIN"/>
    <property type="match status" value="1"/>
</dbReference>
<dbReference type="GO" id="GO:0046677">
    <property type="term" value="P:response to antibiotic"/>
    <property type="evidence" value="ECO:0007669"/>
    <property type="project" value="UniProtKB-KW"/>
</dbReference>
<gene>
    <name evidence="7" type="ORF">DAD186_14510</name>
    <name evidence="8" type="ORF">FOB48_04285</name>
</gene>
<dbReference type="PATRIC" id="fig|1630135.4.peg.1453"/>
<dbReference type="InterPro" id="IPR027417">
    <property type="entry name" value="P-loop_NTPase"/>
</dbReference>
<evidence type="ECO:0000256" key="5">
    <source>
        <dbReference type="ARBA" id="ARBA00023251"/>
    </source>
</evidence>
<evidence type="ECO:0000313" key="9">
    <source>
        <dbReference type="Proteomes" id="UP000092596"/>
    </source>
</evidence>
<feature type="domain" description="ABC transporter" evidence="6">
    <location>
        <begin position="6"/>
        <end position="229"/>
    </location>
</feature>
<dbReference type="SMART" id="SM00382">
    <property type="entry name" value="AAA"/>
    <property type="match status" value="1"/>
</dbReference>
<reference evidence="7 9" key="1">
    <citation type="submission" date="2015-06" db="EMBL/GenBank/DDBJ databases">
        <title>Investigation of pathophysiology for high-risk pregnancy and development of treatment modality based on it.</title>
        <authorList>
            <person name="Kim B.-C."/>
            <person name="Lim S."/>
        </authorList>
    </citation>
    <scope>NUCLEOTIDE SEQUENCE [LARGE SCALE GENOMIC DNA]</scope>
    <source>
        <strain evidence="7 9">AD1-86</strain>
    </source>
</reference>
<proteinExistence type="predicted"/>
<keyword evidence="4 8" id="KW-0067">ATP-binding</keyword>